<sequence length="102" mass="12211">MSIPGFGFTSHEGRIFNCPYIEHESLIIPNYPKNNRLFILQIHVVNKAYIFHRRELENFYFIIPSTKKFDRQIHKPIAKFAIELFPDVYNKYQIIFDGFGEK</sequence>
<accession>A0A1I1D359</accession>
<proteinExistence type="predicted"/>
<gene>
    <name evidence="1" type="ORF">SAMN02745150_00075</name>
</gene>
<dbReference type="AlphaFoldDB" id="A0A1I1D359"/>
<evidence type="ECO:0000313" key="1">
    <source>
        <dbReference type="EMBL" id="SFB67538.1"/>
    </source>
</evidence>
<name>A0A1I1D359_BREAD</name>
<organism evidence="1 2">
    <name type="scientific">Brevinema andersonii</name>
    <dbReference type="NCBI Taxonomy" id="34097"/>
    <lineage>
        <taxon>Bacteria</taxon>
        <taxon>Pseudomonadati</taxon>
        <taxon>Spirochaetota</taxon>
        <taxon>Spirochaetia</taxon>
        <taxon>Brevinematales</taxon>
        <taxon>Brevinemataceae</taxon>
        <taxon>Brevinema</taxon>
    </lineage>
</organism>
<evidence type="ECO:0000313" key="2">
    <source>
        <dbReference type="Proteomes" id="UP000240042"/>
    </source>
</evidence>
<reference evidence="2" key="1">
    <citation type="submission" date="2016-10" db="EMBL/GenBank/DDBJ databases">
        <authorList>
            <person name="Varghese N."/>
            <person name="Submissions S."/>
        </authorList>
    </citation>
    <scope>NUCLEOTIDE SEQUENCE [LARGE SCALE GENOMIC DNA]</scope>
    <source>
        <strain evidence="2">ATCC 43811</strain>
    </source>
</reference>
<dbReference type="Proteomes" id="UP000240042">
    <property type="component" value="Unassembled WGS sequence"/>
</dbReference>
<keyword evidence="2" id="KW-1185">Reference proteome</keyword>
<dbReference type="EMBL" id="FOKY01000001">
    <property type="protein sequence ID" value="SFB67538.1"/>
    <property type="molecule type" value="Genomic_DNA"/>
</dbReference>
<protein>
    <submittedName>
        <fullName evidence="1">Uncharacterized protein</fullName>
    </submittedName>
</protein>